<dbReference type="EMBL" id="VYZN01000028">
    <property type="protein sequence ID" value="KAE9534548.1"/>
    <property type="molecule type" value="Genomic_DNA"/>
</dbReference>
<keyword evidence="2" id="KW-1185">Reference proteome</keyword>
<dbReference type="Proteomes" id="UP000475862">
    <property type="component" value="Unassembled WGS sequence"/>
</dbReference>
<sequence length="171" mass="20158">MCAVVSNSSINCVYKIILVNKWFYNTKIGRVAKFFTSLTLINYFMSSLYVSRAEDYIIKNKELKYIVFSCISNFKALALSKWLYMDYAQSWNRSIQQNGLSNEHKDKNSDIRRWLVQCYSLSFLSPGSVSEYFVNYLMKSKPDDERLTRFADYLVDVYIIEEAQYPPEVWA</sequence>
<proteinExistence type="predicted"/>
<evidence type="ECO:0000313" key="2">
    <source>
        <dbReference type="Proteomes" id="UP000475862"/>
    </source>
</evidence>
<comment type="caution">
    <text evidence="1">The sequence shown here is derived from an EMBL/GenBank/DDBJ whole genome shotgun (WGS) entry which is preliminary data.</text>
</comment>
<organism evidence="1 2">
    <name type="scientific">Aphis glycines</name>
    <name type="common">Soybean aphid</name>
    <dbReference type="NCBI Taxonomy" id="307491"/>
    <lineage>
        <taxon>Eukaryota</taxon>
        <taxon>Metazoa</taxon>
        <taxon>Ecdysozoa</taxon>
        <taxon>Arthropoda</taxon>
        <taxon>Hexapoda</taxon>
        <taxon>Insecta</taxon>
        <taxon>Pterygota</taxon>
        <taxon>Neoptera</taxon>
        <taxon>Paraneoptera</taxon>
        <taxon>Hemiptera</taxon>
        <taxon>Sternorrhyncha</taxon>
        <taxon>Aphidomorpha</taxon>
        <taxon>Aphidoidea</taxon>
        <taxon>Aphididae</taxon>
        <taxon>Aphidini</taxon>
        <taxon>Aphis</taxon>
        <taxon>Aphis</taxon>
    </lineage>
</organism>
<gene>
    <name evidence="1" type="ORF">AGLY_008638</name>
</gene>
<reference evidence="1 2" key="1">
    <citation type="submission" date="2019-08" db="EMBL/GenBank/DDBJ databases">
        <title>The genome of the soybean aphid Biotype 1, its phylome, world population structure and adaptation to the North American continent.</title>
        <authorList>
            <person name="Giordano R."/>
            <person name="Donthu R.K."/>
            <person name="Hernandez A.G."/>
            <person name="Wright C.L."/>
            <person name="Zimin A.V."/>
        </authorList>
    </citation>
    <scope>NUCLEOTIDE SEQUENCE [LARGE SCALE GENOMIC DNA]</scope>
    <source>
        <tissue evidence="1">Whole aphids</tissue>
    </source>
</reference>
<protein>
    <submittedName>
        <fullName evidence="1">Uncharacterized protein</fullName>
    </submittedName>
</protein>
<evidence type="ECO:0000313" key="1">
    <source>
        <dbReference type="EMBL" id="KAE9534548.1"/>
    </source>
</evidence>
<accession>A0A6G0TKK2</accession>
<dbReference type="AlphaFoldDB" id="A0A6G0TKK2"/>
<name>A0A6G0TKK2_APHGL</name>